<dbReference type="Gene3D" id="2.40.128.510">
    <property type="entry name" value="Protein of unknown function DUF4738"/>
    <property type="match status" value="1"/>
</dbReference>
<sequence length="192" mass="21539">MRKIQYLALGILIASTLTACHSKRNPNEIIVKKPVIVQPRKTIKMGDYEQTRKVEWLGATYTIAVRFSADTSLPTASDGNQKYFDNQVQLRILRKDDSEFFNRTFTKADFESCLDESFLKNGALLGIVFNRTEDDNLYFAASVGSPDKSSDEYVPLVLRLSKTGKVTISKDNQLDTSSDVAPEKTPDDDDSV</sequence>
<evidence type="ECO:0000313" key="4">
    <source>
        <dbReference type="Proteomes" id="UP000016600"/>
    </source>
</evidence>
<keyword evidence="4" id="KW-1185">Reference proteome</keyword>
<feature type="chain" id="PRO_5004631150" evidence="2">
    <location>
        <begin position="20"/>
        <end position="192"/>
    </location>
</feature>
<organism evidence="3 4">
    <name type="scientific">Hoylesella pleuritidis F0068</name>
    <dbReference type="NCBI Taxonomy" id="1081904"/>
    <lineage>
        <taxon>Bacteria</taxon>
        <taxon>Pseudomonadati</taxon>
        <taxon>Bacteroidota</taxon>
        <taxon>Bacteroidia</taxon>
        <taxon>Bacteroidales</taxon>
        <taxon>Prevotellaceae</taxon>
        <taxon>Hoylesella</taxon>
    </lineage>
</organism>
<protein>
    <submittedName>
        <fullName evidence="3">Putative lipoprotein</fullName>
    </submittedName>
</protein>
<feature type="signal peptide" evidence="2">
    <location>
        <begin position="1"/>
        <end position="19"/>
    </location>
</feature>
<accession>U2MHL7</accession>
<evidence type="ECO:0000256" key="2">
    <source>
        <dbReference type="SAM" id="SignalP"/>
    </source>
</evidence>
<name>U2MHL7_9BACT</name>
<dbReference type="EMBL" id="AWET01000045">
    <property type="protein sequence ID" value="ERJ98763.1"/>
    <property type="molecule type" value="Genomic_DNA"/>
</dbReference>
<dbReference type="InterPro" id="IPR031762">
    <property type="entry name" value="DUF4738"/>
</dbReference>
<dbReference type="Pfam" id="PF15889">
    <property type="entry name" value="DUF4738"/>
    <property type="match status" value="1"/>
</dbReference>
<gene>
    <name evidence="3" type="ORF">HMPREF1218_0724</name>
</gene>
<dbReference type="AlphaFoldDB" id="U2MHL7"/>
<dbReference type="RefSeq" id="WP_021584626.1">
    <property type="nucleotide sequence ID" value="NZ_AWET01000045.1"/>
</dbReference>
<evidence type="ECO:0000256" key="1">
    <source>
        <dbReference type="SAM" id="MobiDB-lite"/>
    </source>
</evidence>
<reference evidence="3 4" key="1">
    <citation type="submission" date="2013-08" db="EMBL/GenBank/DDBJ databases">
        <authorList>
            <person name="Durkin A.S."/>
            <person name="Haft D.R."/>
            <person name="McCorrison J."/>
            <person name="Torralba M."/>
            <person name="Gillis M."/>
            <person name="Haft D.H."/>
            <person name="Methe B."/>
            <person name="Sutton G."/>
            <person name="Nelson K.E."/>
        </authorList>
    </citation>
    <scope>NUCLEOTIDE SEQUENCE [LARGE SCALE GENOMIC DNA]</scope>
    <source>
        <strain evidence="3 4">F0068</strain>
    </source>
</reference>
<comment type="caution">
    <text evidence="3">The sequence shown here is derived from an EMBL/GenBank/DDBJ whole genome shotgun (WGS) entry which is preliminary data.</text>
</comment>
<keyword evidence="2" id="KW-0732">Signal</keyword>
<evidence type="ECO:0000313" key="3">
    <source>
        <dbReference type="EMBL" id="ERJ98763.1"/>
    </source>
</evidence>
<dbReference type="PROSITE" id="PS51257">
    <property type="entry name" value="PROKAR_LIPOPROTEIN"/>
    <property type="match status" value="1"/>
</dbReference>
<keyword evidence="3" id="KW-0449">Lipoprotein</keyword>
<proteinExistence type="predicted"/>
<feature type="region of interest" description="Disordered" evidence="1">
    <location>
        <begin position="171"/>
        <end position="192"/>
    </location>
</feature>
<dbReference type="Proteomes" id="UP000016600">
    <property type="component" value="Unassembled WGS sequence"/>
</dbReference>
<dbReference type="PATRIC" id="fig|1081904.3.peg.2154"/>